<protein>
    <recommendedName>
        <fullName evidence="1">Aminotransferase-like plant mobile domain-containing protein</fullName>
    </recommendedName>
</protein>
<accession>A0AAW2D775</accession>
<name>A0AAW2D775_9ROSI</name>
<sequence>MGNGVVFSCVVFHSDDDLNDWPPISSFNFLCYLLSSWLQPSRTISNLFMNEINSGLWLTGTAYLNLTEHIGEELSILVKLLSEDAPQMAMSYILMQVAIEKDPEAEWQSVHSQSLFTLYSLPVHSLALCHPSPLLSALRSVFPTLPHSPSVSLSLSSLPYPLRSVVVASVESSPYPPSLITSLENVSCVNHDAWRVAPIARLCPETHTFHLPHGEMGITLQDIEMMLGISVDGLLVTGKIDMQWSEVCRELLSHEPPPLIPNSSRSILVEARIRCKWLDAWFVVPPAADADDEVVQRHAHYHLLVWMGALLFMDNTHHQPVAVAQAVAISNSCLSKPHAPTDATIQPSHVCSSAGAAQQLATEEYTVESYHLYLHE</sequence>
<gene>
    <name evidence="2" type="ORF">SO802_014011</name>
</gene>
<reference evidence="2 3" key="1">
    <citation type="submission" date="2024-01" db="EMBL/GenBank/DDBJ databases">
        <title>A telomere-to-telomere, gap-free genome of sweet tea (Lithocarpus litseifolius).</title>
        <authorList>
            <person name="Zhou J."/>
        </authorList>
    </citation>
    <scope>NUCLEOTIDE SEQUENCE [LARGE SCALE GENOMIC DNA]</scope>
    <source>
        <strain evidence="2">Zhou-2022a</strain>
        <tissue evidence="2">Leaf</tissue>
    </source>
</reference>
<dbReference type="GO" id="GO:0010073">
    <property type="term" value="P:meristem maintenance"/>
    <property type="evidence" value="ECO:0007669"/>
    <property type="project" value="InterPro"/>
</dbReference>
<dbReference type="EMBL" id="JAZDWU010000004">
    <property type="protein sequence ID" value="KAL0006450.1"/>
    <property type="molecule type" value="Genomic_DNA"/>
</dbReference>
<dbReference type="Pfam" id="PF10536">
    <property type="entry name" value="PMD"/>
    <property type="match status" value="1"/>
</dbReference>
<dbReference type="AlphaFoldDB" id="A0AAW2D775"/>
<dbReference type="Proteomes" id="UP001459277">
    <property type="component" value="Unassembled WGS sequence"/>
</dbReference>
<dbReference type="InterPro" id="IPR044824">
    <property type="entry name" value="MAIN-like"/>
</dbReference>
<dbReference type="InterPro" id="IPR019557">
    <property type="entry name" value="AminoTfrase-like_pln_mobile"/>
</dbReference>
<evidence type="ECO:0000313" key="2">
    <source>
        <dbReference type="EMBL" id="KAL0006450.1"/>
    </source>
</evidence>
<feature type="domain" description="Aminotransferase-like plant mobile" evidence="1">
    <location>
        <begin position="192"/>
        <end position="318"/>
    </location>
</feature>
<evidence type="ECO:0000259" key="1">
    <source>
        <dbReference type="Pfam" id="PF10536"/>
    </source>
</evidence>
<comment type="caution">
    <text evidence="2">The sequence shown here is derived from an EMBL/GenBank/DDBJ whole genome shotgun (WGS) entry which is preliminary data.</text>
</comment>
<dbReference type="PANTHER" id="PTHR46033:SF8">
    <property type="entry name" value="PROTEIN MAINTENANCE OF MERISTEMS-LIKE"/>
    <property type="match status" value="1"/>
</dbReference>
<dbReference type="PANTHER" id="PTHR46033">
    <property type="entry name" value="PROTEIN MAIN-LIKE 2"/>
    <property type="match status" value="1"/>
</dbReference>
<proteinExistence type="predicted"/>
<evidence type="ECO:0000313" key="3">
    <source>
        <dbReference type="Proteomes" id="UP001459277"/>
    </source>
</evidence>
<keyword evidence="3" id="KW-1185">Reference proteome</keyword>
<organism evidence="2 3">
    <name type="scientific">Lithocarpus litseifolius</name>
    <dbReference type="NCBI Taxonomy" id="425828"/>
    <lineage>
        <taxon>Eukaryota</taxon>
        <taxon>Viridiplantae</taxon>
        <taxon>Streptophyta</taxon>
        <taxon>Embryophyta</taxon>
        <taxon>Tracheophyta</taxon>
        <taxon>Spermatophyta</taxon>
        <taxon>Magnoliopsida</taxon>
        <taxon>eudicotyledons</taxon>
        <taxon>Gunneridae</taxon>
        <taxon>Pentapetalae</taxon>
        <taxon>rosids</taxon>
        <taxon>fabids</taxon>
        <taxon>Fagales</taxon>
        <taxon>Fagaceae</taxon>
        <taxon>Lithocarpus</taxon>
    </lineage>
</organism>